<evidence type="ECO:0000313" key="9">
    <source>
        <dbReference type="WBParaSite" id="maker-uti_cns_0012299-snap-gene-0.1-mRNA-1"/>
    </source>
</evidence>
<dbReference type="AlphaFoldDB" id="A0A1I8IGK8"/>
<evidence type="ECO:0000256" key="2">
    <source>
        <dbReference type="ARBA" id="ARBA00022980"/>
    </source>
</evidence>
<dbReference type="NCBIfam" id="TIGR01632">
    <property type="entry name" value="L11_bact"/>
    <property type="match status" value="1"/>
</dbReference>
<dbReference type="GO" id="GO:0005840">
    <property type="term" value="C:ribosome"/>
    <property type="evidence" value="ECO:0007669"/>
    <property type="project" value="UniProtKB-KW"/>
</dbReference>
<dbReference type="PANTHER" id="PTHR45702:SF2">
    <property type="entry name" value="KUZBANIAN, ISOFORM A"/>
    <property type="match status" value="1"/>
</dbReference>
<organism evidence="8 9">
    <name type="scientific">Macrostomum lignano</name>
    <dbReference type="NCBI Taxonomy" id="282301"/>
    <lineage>
        <taxon>Eukaryota</taxon>
        <taxon>Metazoa</taxon>
        <taxon>Spiralia</taxon>
        <taxon>Lophotrochozoa</taxon>
        <taxon>Platyhelminthes</taxon>
        <taxon>Rhabditophora</taxon>
        <taxon>Macrostomorpha</taxon>
        <taxon>Macrostomida</taxon>
        <taxon>Macrostomidae</taxon>
        <taxon>Macrostomum</taxon>
    </lineage>
</organism>
<feature type="domain" description="Large ribosomal subunit protein uL11 N-terminal" evidence="7">
    <location>
        <begin position="22"/>
        <end position="79"/>
    </location>
</feature>
<dbReference type="HAMAP" id="MF_00736">
    <property type="entry name" value="Ribosomal_uL11"/>
    <property type="match status" value="1"/>
</dbReference>
<reference evidence="9" key="1">
    <citation type="submission" date="2016-11" db="UniProtKB">
        <authorList>
            <consortium name="WormBaseParasite"/>
        </authorList>
    </citation>
    <scope>IDENTIFICATION</scope>
</reference>
<dbReference type="SMART" id="SM00649">
    <property type="entry name" value="RL11"/>
    <property type="match status" value="1"/>
</dbReference>
<dbReference type="GO" id="GO:0007219">
    <property type="term" value="P:Notch signaling pathway"/>
    <property type="evidence" value="ECO:0007669"/>
    <property type="project" value="TreeGrafter"/>
</dbReference>
<dbReference type="InterPro" id="IPR000911">
    <property type="entry name" value="Ribosomal_uL11"/>
</dbReference>
<dbReference type="Gene3D" id="3.30.1550.10">
    <property type="entry name" value="Ribosomal protein L11/L12, N-terminal domain"/>
    <property type="match status" value="1"/>
</dbReference>
<dbReference type="InterPro" id="IPR036769">
    <property type="entry name" value="Ribosomal_uL11_C_sf"/>
</dbReference>
<proteinExistence type="inferred from homology"/>
<sequence>MAAKVKRYRGFYEAAVHPIYYKTNIPAQQAKPAPPLGPQLGKRGINIPSFCKDFNERTKHIRPGVPIPTVVFINPDRSFVLQLYHPPTSFLIKQAAGISKGATDPMKEVAGMVTRQHIYEIAQLKQQDPPLQTTPLRSIVEMVIQSARRMGVLVVDSIDPAEYARRSLSRLLLTAALLAGAAASLFNCVSGRAYGPLATTETVTDHDRLRYPPLDLPPGRLHRARRSLGHSADPVWLEFSAHGRHFVLKFSHNDGLVEPGATFQLGASGSPEPLDFPEAVVGELADDPGSHAFGSIIDGVFSGAVYTSDGSGWFVEPAGRYFLGRLDFHSIIYNDSHVMWPKRHRRSVIRHPPAVHPPLPPPFTADKSLLPDSGEVGQLGDTKRARTEIKALFQHHVSAATHIYTSTRFITRDKKFEQRGVQFRVNRIRVNTTADCGPGKNNPFCAEGIDVTSFLNLHAYSNHSEHCLAYLFTYRDFSGGHAGLAWVGTKDQNGGICEKYREYDNVDIIVHQRLAASACFSMLVKCNAEPVLLDFFSHKNFPRTHRKEAY</sequence>
<dbReference type="InterPro" id="IPR020783">
    <property type="entry name" value="Ribosomal_uL11_C"/>
</dbReference>
<dbReference type="GO" id="GO:0003735">
    <property type="term" value="F:structural constituent of ribosome"/>
    <property type="evidence" value="ECO:0007669"/>
    <property type="project" value="InterPro"/>
</dbReference>
<dbReference type="GO" id="GO:0006412">
    <property type="term" value="P:translation"/>
    <property type="evidence" value="ECO:0007669"/>
    <property type="project" value="InterPro"/>
</dbReference>
<dbReference type="WBParaSite" id="maker-uti_cns_0012299-snap-gene-0.1-mRNA-1">
    <property type="protein sequence ID" value="maker-uti_cns_0012299-snap-gene-0.1-mRNA-1"/>
    <property type="gene ID" value="maker-uti_cns_0012299-snap-gene-0.1"/>
</dbReference>
<dbReference type="Pfam" id="PF00298">
    <property type="entry name" value="Ribosomal_L11"/>
    <property type="match status" value="1"/>
</dbReference>
<dbReference type="InterPro" id="IPR006519">
    <property type="entry name" value="Ribosomal_uL11_bac-typ"/>
</dbReference>
<dbReference type="CDD" id="cd00349">
    <property type="entry name" value="Ribosomal_L11"/>
    <property type="match status" value="1"/>
</dbReference>
<name>A0A1I8IGK8_9PLAT</name>
<dbReference type="SUPFAM" id="SSF55486">
    <property type="entry name" value="Metalloproteases ('zincins'), catalytic domain"/>
    <property type="match status" value="1"/>
</dbReference>
<dbReference type="Pfam" id="PF13574">
    <property type="entry name" value="Reprolysin_2"/>
    <property type="match status" value="1"/>
</dbReference>
<feature type="domain" description="Large ribosomal subunit protein uL11 C-terminal" evidence="6">
    <location>
        <begin position="85"/>
        <end position="154"/>
    </location>
</feature>
<dbReference type="Proteomes" id="UP000095280">
    <property type="component" value="Unplaced"/>
</dbReference>
<evidence type="ECO:0000256" key="3">
    <source>
        <dbReference type="ARBA" id="ARBA00023274"/>
    </source>
</evidence>
<dbReference type="InterPro" id="IPR036796">
    <property type="entry name" value="Ribosomal_uL11_N_sf"/>
</dbReference>
<dbReference type="Gene3D" id="3.40.390.10">
    <property type="entry name" value="Collagenase (Catalytic Domain)"/>
    <property type="match status" value="1"/>
</dbReference>
<evidence type="ECO:0000256" key="4">
    <source>
        <dbReference type="ARBA" id="ARBA00040104"/>
    </source>
</evidence>
<dbReference type="GO" id="GO:0005886">
    <property type="term" value="C:plasma membrane"/>
    <property type="evidence" value="ECO:0007669"/>
    <property type="project" value="TreeGrafter"/>
</dbReference>
<dbReference type="FunFam" id="1.10.10.250:FF:000003">
    <property type="entry name" value="Mitochondrial ribosomal protein L11"/>
    <property type="match status" value="1"/>
</dbReference>
<protein>
    <recommendedName>
        <fullName evidence="4">Large ribosomal subunit protein uL11m</fullName>
    </recommendedName>
</protein>
<keyword evidence="3 5" id="KW-0687">Ribonucleoprotein</keyword>
<dbReference type="GO" id="GO:0006509">
    <property type="term" value="P:membrane protein ectodomain proteolysis"/>
    <property type="evidence" value="ECO:0007669"/>
    <property type="project" value="TreeGrafter"/>
</dbReference>
<dbReference type="GO" id="GO:1990904">
    <property type="term" value="C:ribonucleoprotein complex"/>
    <property type="evidence" value="ECO:0007669"/>
    <property type="project" value="UniProtKB-KW"/>
</dbReference>
<evidence type="ECO:0000256" key="1">
    <source>
        <dbReference type="ARBA" id="ARBA00010537"/>
    </source>
</evidence>
<evidence type="ECO:0000256" key="5">
    <source>
        <dbReference type="RuleBase" id="RU003978"/>
    </source>
</evidence>
<accession>A0A1I8IGK8</accession>
<evidence type="ECO:0000259" key="6">
    <source>
        <dbReference type="Pfam" id="PF00298"/>
    </source>
</evidence>
<comment type="similarity">
    <text evidence="1 5">Belongs to the universal ribosomal protein uL11 family.</text>
</comment>
<dbReference type="InterPro" id="IPR051489">
    <property type="entry name" value="ADAM_Metalloproteinase"/>
</dbReference>
<dbReference type="GO" id="GO:0004222">
    <property type="term" value="F:metalloendopeptidase activity"/>
    <property type="evidence" value="ECO:0007669"/>
    <property type="project" value="TreeGrafter"/>
</dbReference>
<keyword evidence="8" id="KW-1185">Reference proteome</keyword>
<evidence type="ECO:0000313" key="8">
    <source>
        <dbReference type="Proteomes" id="UP000095280"/>
    </source>
</evidence>
<keyword evidence="2 5" id="KW-0689">Ribosomal protein</keyword>
<dbReference type="PANTHER" id="PTHR45702">
    <property type="entry name" value="ADAM10/ADAM17 METALLOPEPTIDASE FAMILY MEMBER"/>
    <property type="match status" value="1"/>
</dbReference>
<dbReference type="Gene3D" id="1.10.10.250">
    <property type="entry name" value="Ribosomal protein L11, C-terminal domain"/>
    <property type="match status" value="1"/>
</dbReference>
<dbReference type="Pfam" id="PF03946">
    <property type="entry name" value="Ribosomal_L11_N"/>
    <property type="match status" value="1"/>
</dbReference>
<evidence type="ECO:0000259" key="7">
    <source>
        <dbReference type="Pfam" id="PF03946"/>
    </source>
</evidence>
<dbReference type="InterPro" id="IPR024079">
    <property type="entry name" value="MetalloPept_cat_dom_sf"/>
</dbReference>
<dbReference type="InterPro" id="IPR020784">
    <property type="entry name" value="Ribosomal_uL11_N"/>
</dbReference>
<dbReference type="SUPFAM" id="SSF46906">
    <property type="entry name" value="Ribosomal protein L11, C-terminal domain"/>
    <property type="match status" value="1"/>
</dbReference>
<dbReference type="SUPFAM" id="SSF54747">
    <property type="entry name" value="Ribosomal L11/L12e N-terminal domain"/>
    <property type="match status" value="1"/>
</dbReference>